<dbReference type="SUPFAM" id="SSF69279">
    <property type="entry name" value="Phage tail proteins"/>
    <property type="match status" value="1"/>
</dbReference>
<dbReference type="Pfam" id="PF04717">
    <property type="entry name" value="Phage_base_V"/>
    <property type="match status" value="1"/>
</dbReference>
<dbReference type="AlphaFoldDB" id="A0A6N4SNT4"/>
<dbReference type="Pfam" id="PF05954">
    <property type="entry name" value="Phage_GPD"/>
    <property type="match status" value="1"/>
</dbReference>
<dbReference type="Gene3D" id="2.40.50.230">
    <property type="entry name" value="Gp5 N-terminal domain"/>
    <property type="match status" value="1"/>
</dbReference>
<dbReference type="EMBL" id="CP000383">
    <property type="protein sequence ID" value="ABG57947.1"/>
    <property type="molecule type" value="Genomic_DNA"/>
</dbReference>
<name>A0A6N4SNT4_CYTH3</name>
<dbReference type="Gene3D" id="4.10.220.110">
    <property type="match status" value="1"/>
</dbReference>
<organism evidence="2 3">
    <name type="scientific">Cytophaga hutchinsonii (strain ATCC 33406 / DSM 1761 / CIP 103989 / NBRC 15051 / NCIMB 9469 / D465)</name>
    <dbReference type="NCBI Taxonomy" id="269798"/>
    <lineage>
        <taxon>Bacteria</taxon>
        <taxon>Pseudomonadati</taxon>
        <taxon>Bacteroidota</taxon>
        <taxon>Cytophagia</taxon>
        <taxon>Cytophagales</taxon>
        <taxon>Cytophagaceae</taxon>
        <taxon>Cytophaga</taxon>
    </lineage>
</organism>
<evidence type="ECO:0000313" key="3">
    <source>
        <dbReference type="Proteomes" id="UP000001822"/>
    </source>
</evidence>
<dbReference type="Gene3D" id="3.55.50.10">
    <property type="entry name" value="Baseplate protein-like domains"/>
    <property type="match status" value="1"/>
</dbReference>
<evidence type="ECO:0000259" key="1">
    <source>
        <dbReference type="Pfam" id="PF04717"/>
    </source>
</evidence>
<accession>A0A6N4SNT4</accession>
<dbReference type="RefSeq" id="WP_011584063.1">
    <property type="nucleotide sequence ID" value="NC_008255.1"/>
</dbReference>
<dbReference type="Gene3D" id="2.30.110.50">
    <property type="match status" value="1"/>
</dbReference>
<keyword evidence="3" id="KW-1185">Reference proteome</keyword>
<dbReference type="KEGG" id="chu:CHU_0660"/>
<dbReference type="SUPFAM" id="SSF69349">
    <property type="entry name" value="Phage fibre proteins"/>
    <property type="match status" value="1"/>
</dbReference>
<reference evidence="2 3" key="1">
    <citation type="journal article" date="2007" name="Appl. Environ. Microbiol.">
        <title>Genome sequence of the cellulolytic gliding bacterium Cytophaga hutchinsonii.</title>
        <authorList>
            <person name="Xie G."/>
            <person name="Bruce D.C."/>
            <person name="Challacombe J.F."/>
            <person name="Chertkov O."/>
            <person name="Detter J.C."/>
            <person name="Gilna P."/>
            <person name="Han C.S."/>
            <person name="Lucas S."/>
            <person name="Misra M."/>
            <person name="Myers G.L."/>
            <person name="Richardson P."/>
            <person name="Tapia R."/>
            <person name="Thayer N."/>
            <person name="Thompson L.S."/>
            <person name="Brettin T.S."/>
            <person name="Henrissat B."/>
            <person name="Wilson D.B."/>
            <person name="McBride M.J."/>
        </authorList>
    </citation>
    <scope>NUCLEOTIDE SEQUENCE [LARGE SCALE GENOMIC DNA]</scope>
    <source>
        <strain evidence="3">ATCC 33406 / DSM 1761 / CIP 103989 / NBRC 15051 / NCIMB 9469 / D465</strain>
    </source>
</reference>
<dbReference type="Proteomes" id="UP000001822">
    <property type="component" value="Chromosome"/>
</dbReference>
<gene>
    <name evidence="2" type="ordered locus">CHU_0660</name>
</gene>
<dbReference type="InterPro" id="IPR037026">
    <property type="entry name" value="Vgr_OB-fold_dom_sf"/>
</dbReference>
<feature type="domain" description="Gp5/Type VI secretion system Vgr protein OB-fold" evidence="1">
    <location>
        <begin position="363"/>
        <end position="443"/>
    </location>
</feature>
<dbReference type="SUPFAM" id="SSF69255">
    <property type="entry name" value="gp5 N-terminal domain-like"/>
    <property type="match status" value="1"/>
</dbReference>
<proteinExistence type="predicted"/>
<dbReference type="OrthoDB" id="1907165at2"/>
<dbReference type="InterPro" id="IPR006531">
    <property type="entry name" value="Gp5/Vgr_OB"/>
</dbReference>
<protein>
    <recommendedName>
        <fullName evidence="1">Gp5/Type VI secretion system Vgr protein OB-fold domain-containing protein</fullName>
    </recommendedName>
</protein>
<sequence length="605" mass="66427">MSKELIFEITVNGNSIYHFNKLTIRQSFNAHHTFELILDQDTIDSLGSYDLNESQEYIGTPISICFGEKEASDAIFKGIITEVGLSQQHGAWGNLIFKGFSPTYLLESGAHFASYEKMPLKDIIRTSMEATSSYSIDAGINPVHSESIPYMCQYGESGFAFLNRLAAEYGEWFFYDGSTLFFGKPKEQKNVELVYGSNISEMNFSMRVVPATINHYSYKSDEDEILTAQLPSDVSGATSYMRKAISVSNDLYAVPIKQPVSIRVADRYGIDTYAKTQKARLAASTILLTGKSDQPRIILGNYISVKVSKDSGTGYDDQGEYVVTAINHEMTGTGSYSNTFQAIPSVNEIIPFSVAKPVAQTQMARVTDNNDPDAMGRVRVQMLWQQQTEQKTDWLRVMTPDAGGTEEVSKNRGQVFVPEVGDQVLIAFRYNDPNRPFVLGSLFHGGTAAGGQADNSIKSIQTRSGHVLQFNDTKDGESITIKDKNGNTIFLDTAGKNITITAPETMTFNARNVVMKAEENITISAGKDMKTDVGANHTLNITEKHEINSNETTENVNQDKQAQIGGDLDLRTSSITMDASGGDVLIKSSALATLHGKSDALLNKG</sequence>
<evidence type="ECO:0000313" key="2">
    <source>
        <dbReference type="EMBL" id="ABG57947.1"/>
    </source>
</evidence>